<dbReference type="PANTHER" id="PTHR43777">
    <property type="entry name" value="MOLYBDENUM COFACTOR CYTIDYLYLTRANSFERASE"/>
    <property type="match status" value="1"/>
</dbReference>
<dbReference type="InterPro" id="IPR025877">
    <property type="entry name" value="MobA-like_NTP_Trfase"/>
</dbReference>
<dbReference type="CDD" id="cd04182">
    <property type="entry name" value="GT_2_like_f"/>
    <property type="match status" value="1"/>
</dbReference>
<dbReference type="AlphaFoldDB" id="A0A6J6WUD4"/>
<dbReference type="EMBL" id="CAFAAN010000013">
    <property type="protein sequence ID" value="CAB4810277.1"/>
    <property type="molecule type" value="Genomic_DNA"/>
</dbReference>
<organism evidence="2">
    <name type="scientific">freshwater metagenome</name>
    <dbReference type="NCBI Taxonomy" id="449393"/>
    <lineage>
        <taxon>unclassified sequences</taxon>
        <taxon>metagenomes</taxon>
        <taxon>ecological metagenomes</taxon>
    </lineage>
</organism>
<dbReference type="PROSITE" id="PS50206">
    <property type="entry name" value="RHODANESE_3"/>
    <property type="match status" value="1"/>
</dbReference>
<name>A0A6J6WUD4_9ZZZZ</name>
<dbReference type="Gene3D" id="3.90.550.10">
    <property type="entry name" value="Spore Coat Polysaccharide Biosynthesis Protein SpsA, Chain A"/>
    <property type="match status" value="1"/>
</dbReference>
<dbReference type="EMBL" id="CAEZZS010000098">
    <property type="protein sequence ID" value="CAB4786876.1"/>
    <property type="molecule type" value="Genomic_DNA"/>
</dbReference>
<evidence type="ECO:0000259" key="1">
    <source>
        <dbReference type="PROSITE" id="PS50206"/>
    </source>
</evidence>
<proteinExistence type="predicted"/>
<protein>
    <submittedName>
        <fullName evidence="2">Unannotated protein</fullName>
    </submittedName>
</protein>
<feature type="domain" description="Rhodanese" evidence="1">
    <location>
        <begin position="32"/>
        <end position="61"/>
    </location>
</feature>
<dbReference type="GO" id="GO:0016779">
    <property type="term" value="F:nucleotidyltransferase activity"/>
    <property type="evidence" value="ECO:0007669"/>
    <property type="project" value="UniProtKB-ARBA"/>
</dbReference>
<accession>A0A6J6WUD4</accession>
<dbReference type="Pfam" id="PF12804">
    <property type="entry name" value="NTP_transf_3"/>
    <property type="match status" value="1"/>
</dbReference>
<sequence length="186" mass="19809">MQVGIILAAGSGSRMGGPKATIEIAGERLVDRAVRLFHDAGIRDVYVVLGAWQGYVPGAEIIINPDWQTGMGSSLRVALEAILKNPDYSQVIISLVDLPGMTSAAIRAVAGSAQEVVMGTFDGKPGHPVKFARKYWKEIMESATGDFGARNFLKGRDDVFYISLDQLATGKDIDTPEDLAGLTGGL</sequence>
<dbReference type="InterPro" id="IPR029044">
    <property type="entry name" value="Nucleotide-diphossugar_trans"/>
</dbReference>
<dbReference type="InterPro" id="IPR001763">
    <property type="entry name" value="Rhodanese-like_dom"/>
</dbReference>
<evidence type="ECO:0000313" key="3">
    <source>
        <dbReference type="EMBL" id="CAB4810277.1"/>
    </source>
</evidence>
<dbReference type="PANTHER" id="PTHR43777:SF1">
    <property type="entry name" value="MOLYBDENUM COFACTOR CYTIDYLYLTRANSFERASE"/>
    <property type="match status" value="1"/>
</dbReference>
<reference evidence="2" key="1">
    <citation type="submission" date="2020-05" db="EMBL/GenBank/DDBJ databases">
        <authorList>
            <person name="Chiriac C."/>
            <person name="Salcher M."/>
            <person name="Ghai R."/>
            <person name="Kavagutti S V."/>
        </authorList>
    </citation>
    <scope>NUCLEOTIDE SEQUENCE</scope>
</reference>
<evidence type="ECO:0000313" key="2">
    <source>
        <dbReference type="EMBL" id="CAB4786876.1"/>
    </source>
</evidence>
<gene>
    <name evidence="2" type="ORF">UFOPK2922_01383</name>
    <name evidence="3" type="ORF">UFOPK3027_01269</name>
</gene>
<dbReference type="SUPFAM" id="SSF53448">
    <property type="entry name" value="Nucleotide-diphospho-sugar transferases"/>
    <property type="match status" value="1"/>
</dbReference>